<evidence type="ECO:0000256" key="3">
    <source>
        <dbReference type="ARBA" id="ARBA00022989"/>
    </source>
</evidence>
<evidence type="ECO:0000256" key="7">
    <source>
        <dbReference type="SAM" id="Phobius"/>
    </source>
</evidence>
<evidence type="ECO:0000313" key="10">
    <source>
        <dbReference type="Proteomes" id="UP000824596"/>
    </source>
</evidence>
<gene>
    <name evidence="9" type="ORF">HRG_10871</name>
</gene>
<comment type="subcellular location">
    <subcellularLocation>
        <location evidence="1">Membrane</location>
        <topology evidence="1">Multi-pass membrane protein</topology>
    </subcellularLocation>
</comment>
<dbReference type="OrthoDB" id="4916771at2759"/>
<evidence type="ECO:0000256" key="1">
    <source>
        <dbReference type="ARBA" id="ARBA00004141"/>
    </source>
</evidence>
<dbReference type="AlphaFoldDB" id="A0A9P8SEL9"/>
<sequence>MWYVGDIAIVDRNHGLVLAGFLFTSLASLAVWLRIFTRAVLVRNVGLDDYFICAAMFGTIGFLTAVMHQIRYGLGDQVNPAYLQQFLQSLYATIIAYSFTHLSVKFSILLQCKRIFTEKSAQRIFLGLIIWLTVYGLFCFLSSTLTCVPVAKYWDDSIPGSCIDRSNLHYALAGFNIANDIALLAAPVPYLKGLQIPRRAKIVLMAVFACGGFACIVAIIRLHSLYINNSAPIDQQPVKGVEIAIWSGLEINVAIVCASVPALKPLFVKFFPRMISSLGESAKRSRTGRSAQGSAPRRDQSGDHDCKASPLEIQVQQSFEMSAVATDADADDDSEKNLVPPNGPVWTAACFAEPRTNLDSRMV</sequence>
<evidence type="ECO:0000256" key="5">
    <source>
        <dbReference type="ARBA" id="ARBA00038359"/>
    </source>
</evidence>
<feature type="domain" description="Rhodopsin" evidence="8">
    <location>
        <begin position="33"/>
        <end position="268"/>
    </location>
</feature>
<dbReference type="PANTHER" id="PTHR33048:SF123">
    <property type="entry name" value="INTEGRAL MEMBRANE PROTEIN"/>
    <property type="match status" value="1"/>
</dbReference>
<dbReference type="InterPro" id="IPR049326">
    <property type="entry name" value="Rhodopsin_dom_fungi"/>
</dbReference>
<keyword evidence="2 7" id="KW-0812">Transmembrane</keyword>
<dbReference type="PANTHER" id="PTHR33048">
    <property type="entry name" value="PTH11-LIKE INTEGRAL MEMBRANE PROTEIN (AFU_ORTHOLOGUE AFUA_5G11245)"/>
    <property type="match status" value="1"/>
</dbReference>
<dbReference type="Pfam" id="PF20684">
    <property type="entry name" value="Fung_rhodopsin"/>
    <property type="match status" value="1"/>
</dbReference>
<organism evidence="9 10">
    <name type="scientific">Hirsutella rhossiliensis</name>
    <dbReference type="NCBI Taxonomy" id="111463"/>
    <lineage>
        <taxon>Eukaryota</taxon>
        <taxon>Fungi</taxon>
        <taxon>Dikarya</taxon>
        <taxon>Ascomycota</taxon>
        <taxon>Pezizomycotina</taxon>
        <taxon>Sordariomycetes</taxon>
        <taxon>Hypocreomycetidae</taxon>
        <taxon>Hypocreales</taxon>
        <taxon>Ophiocordycipitaceae</taxon>
        <taxon>Hirsutella</taxon>
    </lineage>
</organism>
<dbReference type="Proteomes" id="UP000824596">
    <property type="component" value="Unassembled WGS sequence"/>
</dbReference>
<keyword evidence="10" id="KW-1185">Reference proteome</keyword>
<dbReference type="GO" id="GO:0016020">
    <property type="term" value="C:membrane"/>
    <property type="evidence" value="ECO:0007669"/>
    <property type="project" value="UniProtKB-SubCell"/>
</dbReference>
<feature type="transmembrane region" description="Helical" evidence="7">
    <location>
        <begin position="171"/>
        <end position="190"/>
    </location>
</feature>
<accession>A0A9P8SEL9</accession>
<dbReference type="InterPro" id="IPR052337">
    <property type="entry name" value="SAT4-like"/>
</dbReference>
<dbReference type="RefSeq" id="XP_044715690.1">
    <property type="nucleotide sequence ID" value="XM_044869341.1"/>
</dbReference>
<protein>
    <submittedName>
        <fullName evidence="9">Integral membrane protein</fullName>
    </submittedName>
</protein>
<evidence type="ECO:0000259" key="8">
    <source>
        <dbReference type="Pfam" id="PF20684"/>
    </source>
</evidence>
<feature type="region of interest" description="Disordered" evidence="6">
    <location>
        <begin position="282"/>
        <end position="306"/>
    </location>
</feature>
<keyword evidence="4 7" id="KW-0472">Membrane</keyword>
<feature type="transmembrane region" description="Helical" evidence="7">
    <location>
        <begin position="124"/>
        <end position="151"/>
    </location>
</feature>
<feature type="transmembrane region" description="Helical" evidence="7">
    <location>
        <begin position="16"/>
        <end position="37"/>
    </location>
</feature>
<feature type="transmembrane region" description="Helical" evidence="7">
    <location>
        <begin position="90"/>
        <end position="112"/>
    </location>
</feature>
<feature type="transmembrane region" description="Helical" evidence="7">
    <location>
        <begin position="243"/>
        <end position="263"/>
    </location>
</feature>
<evidence type="ECO:0000313" key="9">
    <source>
        <dbReference type="EMBL" id="KAH0958176.1"/>
    </source>
</evidence>
<feature type="transmembrane region" description="Helical" evidence="7">
    <location>
        <begin position="49"/>
        <end position="70"/>
    </location>
</feature>
<evidence type="ECO:0000256" key="2">
    <source>
        <dbReference type="ARBA" id="ARBA00022692"/>
    </source>
</evidence>
<feature type="transmembrane region" description="Helical" evidence="7">
    <location>
        <begin position="202"/>
        <end position="223"/>
    </location>
</feature>
<comment type="caution">
    <text evidence="9">The sequence shown here is derived from an EMBL/GenBank/DDBJ whole genome shotgun (WGS) entry which is preliminary data.</text>
</comment>
<evidence type="ECO:0000256" key="4">
    <source>
        <dbReference type="ARBA" id="ARBA00023136"/>
    </source>
</evidence>
<dbReference type="GeneID" id="68359999"/>
<name>A0A9P8SEL9_9HYPO</name>
<dbReference type="EMBL" id="JAIZPD010000017">
    <property type="protein sequence ID" value="KAH0958176.1"/>
    <property type="molecule type" value="Genomic_DNA"/>
</dbReference>
<feature type="compositionally biased region" description="Basic and acidic residues" evidence="6">
    <location>
        <begin position="296"/>
        <end position="306"/>
    </location>
</feature>
<comment type="similarity">
    <text evidence="5">Belongs to the SAT4 family.</text>
</comment>
<proteinExistence type="inferred from homology"/>
<keyword evidence="3 7" id="KW-1133">Transmembrane helix</keyword>
<evidence type="ECO:0000256" key="6">
    <source>
        <dbReference type="SAM" id="MobiDB-lite"/>
    </source>
</evidence>
<reference evidence="9" key="1">
    <citation type="submission" date="2021-09" db="EMBL/GenBank/DDBJ databases">
        <title>A high-quality genome of the endoparasitic fungus Hirsutella rhossiliensis with a comparison of Hirsutella genomes reveals transposable elements contributing to genome size variation.</title>
        <authorList>
            <person name="Lin R."/>
            <person name="Jiao Y."/>
            <person name="Sun X."/>
            <person name="Ling J."/>
            <person name="Xie B."/>
            <person name="Cheng X."/>
        </authorList>
    </citation>
    <scope>NUCLEOTIDE SEQUENCE</scope>
    <source>
        <strain evidence="9">HR02</strain>
    </source>
</reference>